<dbReference type="eggNOG" id="COG2159">
    <property type="taxonomic scope" value="Bacteria"/>
</dbReference>
<dbReference type="GO" id="GO:0005737">
    <property type="term" value="C:cytoplasm"/>
    <property type="evidence" value="ECO:0007669"/>
    <property type="project" value="TreeGrafter"/>
</dbReference>
<dbReference type="PANTHER" id="PTHR21240:SF28">
    <property type="entry name" value="ISO-OROTATE DECARBOXYLASE (EUROFUNG)"/>
    <property type="match status" value="1"/>
</dbReference>
<gene>
    <name evidence="4" type="ORF">MCOL_V204660</name>
</gene>
<feature type="region of interest" description="Disordered" evidence="2">
    <location>
        <begin position="1"/>
        <end position="24"/>
    </location>
</feature>
<organism evidence="4 5">
    <name type="scientific">Mycobacterium colombiense CECT 3035</name>
    <dbReference type="NCBI Taxonomy" id="1041522"/>
    <lineage>
        <taxon>Bacteria</taxon>
        <taxon>Bacillati</taxon>
        <taxon>Actinomycetota</taxon>
        <taxon>Actinomycetes</taxon>
        <taxon>Mycobacteriales</taxon>
        <taxon>Mycobacteriaceae</taxon>
        <taxon>Mycobacterium</taxon>
        <taxon>Mycobacterium avium complex (MAC)</taxon>
    </lineage>
</organism>
<comment type="caution">
    <text evidence="4">The sequence shown here is derived from an EMBL/GenBank/DDBJ whole genome shotgun (WGS) entry which is preliminary data.</text>
</comment>
<dbReference type="OrthoDB" id="8673349at2"/>
<dbReference type="GO" id="GO:0016787">
    <property type="term" value="F:hydrolase activity"/>
    <property type="evidence" value="ECO:0007669"/>
    <property type="project" value="InterPro"/>
</dbReference>
<proteinExistence type="predicted"/>
<dbReference type="RefSeq" id="WP_007769964.1">
    <property type="nucleotide sequence ID" value="NZ_AFVW02000002.1"/>
</dbReference>
<protein>
    <recommendedName>
        <fullName evidence="3">Amidohydrolase-related domain-containing protein</fullName>
    </recommendedName>
</protein>
<dbReference type="Proteomes" id="UP000006455">
    <property type="component" value="Unassembled WGS sequence"/>
</dbReference>
<sequence length="379" mass="42888">MTLADQAVAVEATDSGPEKIWAHSGDSHVMEPDDLWTSRLPKRLADRAPRTERGEKYEIAYVDGQQISRQLNDFMDAMRPPGFKDLTIRLQDLDQEGVWCQLAFPSAGFWTVNINDPELARAVARAWNEWAHDDFMAEQNRILTPAILPLTDAGDAVTELEWAAEQGFQSVFLPCSMPDDKAWGLDLWEPLWDAADAANMVLAYHIGTGRENVVYRGPGGAIVNYMETTYPGMRVVSHLVACGALDRRPNLKLLIAEGGAGWVPALGDRLDEAYRQHGMFVRPRLSRLPSEIMRQQVYASFQHDVSAVQIIEETQYFNVMWGDDYPHLEGTYGHTQETLHQLFDDVDPRIAQRVLRGTFEELFTVPPMSDDKRDSIRQQ</sequence>
<name>J5ECE3_9MYCO</name>
<reference evidence="4 5" key="1">
    <citation type="journal article" date="2011" name="J. Bacteriol.">
        <title>Genome sequence of the Mycobacterium colombiense type strain, CECT 3035.</title>
        <authorList>
            <person name="Gonzalez-Perez M."/>
            <person name="Murcia M.I."/>
            <person name="Landsman D."/>
            <person name="Jordan I.K."/>
            <person name="Marino-Ramirez L."/>
        </authorList>
    </citation>
    <scope>NUCLEOTIDE SEQUENCE [LARGE SCALE GENOMIC DNA]</scope>
    <source>
        <strain evidence="4 5">CECT 3035</strain>
    </source>
</reference>
<accession>J5ECE3</accession>
<dbReference type="InterPro" id="IPR006680">
    <property type="entry name" value="Amidohydro-rel"/>
</dbReference>
<dbReference type="Pfam" id="PF04909">
    <property type="entry name" value="Amidohydro_2"/>
    <property type="match status" value="1"/>
</dbReference>
<dbReference type="PANTHER" id="PTHR21240">
    <property type="entry name" value="2-AMINO-3-CARBOXYLMUCONATE-6-SEMIALDEHYDE DECARBOXYLASE"/>
    <property type="match status" value="1"/>
</dbReference>
<evidence type="ECO:0000259" key="3">
    <source>
        <dbReference type="Pfam" id="PF04909"/>
    </source>
</evidence>
<evidence type="ECO:0000313" key="5">
    <source>
        <dbReference type="Proteomes" id="UP000006455"/>
    </source>
</evidence>
<dbReference type="InterPro" id="IPR032465">
    <property type="entry name" value="ACMSD"/>
</dbReference>
<dbReference type="GO" id="GO:0019748">
    <property type="term" value="P:secondary metabolic process"/>
    <property type="evidence" value="ECO:0007669"/>
    <property type="project" value="TreeGrafter"/>
</dbReference>
<evidence type="ECO:0000313" key="4">
    <source>
        <dbReference type="EMBL" id="EJO89451.1"/>
    </source>
</evidence>
<feature type="domain" description="Amidohydrolase-related" evidence="3">
    <location>
        <begin position="110"/>
        <end position="362"/>
    </location>
</feature>
<dbReference type="Gene3D" id="3.20.20.140">
    <property type="entry name" value="Metal-dependent hydrolases"/>
    <property type="match status" value="1"/>
</dbReference>
<dbReference type="AlphaFoldDB" id="J5ECE3"/>
<evidence type="ECO:0000256" key="1">
    <source>
        <dbReference type="ARBA" id="ARBA00023239"/>
    </source>
</evidence>
<keyword evidence="1" id="KW-0456">Lyase</keyword>
<dbReference type="InterPro" id="IPR032466">
    <property type="entry name" value="Metal_Hydrolase"/>
</dbReference>
<dbReference type="SUPFAM" id="SSF51556">
    <property type="entry name" value="Metallo-dependent hydrolases"/>
    <property type="match status" value="1"/>
</dbReference>
<evidence type="ECO:0000256" key="2">
    <source>
        <dbReference type="SAM" id="MobiDB-lite"/>
    </source>
</evidence>
<dbReference type="EMBL" id="AFVW02000002">
    <property type="protein sequence ID" value="EJO89451.1"/>
    <property type="molecule type" value="Genomic_DNA"/>
</dbReference>
<dbReference type="GeneID" id="31526354"/>
<dbReference type="GO" id="GO:0016831">
    <property type="term" value="F:carboxy-lyase activity"/>
    <property type="evidence" value="ECO:0007669"/>
    <property type="project" value="InterPro"/>
</dbReference>
<dbReference type="STRING" id="1041522.GCA_002105755_02148"/>